<keyword evidence="8 10" id="KW-0206">Cytoskeleton</keyword>
<proteinExistence type="inferred from homology"/>
<evidence type="ECO:0000256" key="4">
    <source>
        <dbReference type="ARBA" id="ARBA00022490"/>
    </source>
</evidence>
<evidence type="ECO:0000313" key="12">
    <source>
        <dbReference type="Proteomes" id="UP001175271"/>
    </source>
</evidence>
<dbReference type="Pfam" id="PF01221">
    <property type="entry name" value="Dynein_light"/>
    <property type="match status" value="1"/>
</dbReference>
<dbReference type="GO" id="GO:0045505">
    <property type="term" value="F:dynein intermediate chain binding"/>
    <property type="evidence" value="ECO:0007669"/>
    <property type="project" value="TreeGrafter"/>
</dbReference>
<dbReference type="SUPFAM" id="SSF54648">
    <property type="entry name" value="DLC"/>
    <property type="match status" value="1"/>
</dbReference>
<dbReference type="Proteomes" id="UP001175271">
    <property type="component" value="Unassembled WGS sequence"/>
</dbReference>
<evidence type="ECO:0000256" key="2">
    <source>
        <dbReference type="ARBA" id="ARBA00004245"/>
    </source>
</evidence>
<sequence length="118" mass="13902">MFQLHRKRFSVRRNASKRWRAAQIKEEEKEKEWDPNLVIKTTNMCEEMQRQALEVAHSALTANNVENKVASQIKTQFDELHGTTWHCIVGRNFGSHVSFELYIHFLLEKISIILFKCG</sequence>
<protein>
    <recommendedName>
        <fullName evidence="10">Dynein light chain</fullName>
    </recommendedName>
</protein>
<dbReference type="GO" id="GO:0005868">
    <property type="term" value="C:cytoplasmic dynein complex"/>
    <property type="evidence" value="ECO:0007669"/>
    <property type="project" value="TreeGrafter"/>
</dbReference>
<evidence type="ECO:0000256" key="5">
    <source>
        <dbReference type="ARBA" id="ARBA00022701"/>
    </source>
</evidence>
<evidence type="ECO:0000256" key="1">
    <source>
        <dbReference type="ARBA" id="ARBA00004123"/>
    </source>
</evidence>
<evidence type="ECO:0000256" key="8">
    <source>
        <dbReference type="ARBA" id="ARBA00023212"/>
    </source>
</evidence>
<dbReference type="AlphaFoldDB" id="A0AA39H2H6"/>
<organism evidence="11 12">
    <name type="scientific">Steinernema hermaphroditum</name>
    <dbReference type="NCBI Taxonomy" id="289476"/>
    <lineage>
        <taxon>Eukaryota</taxon>
        <taxon>Metazoa</taxon>
        <taxon>Ecdysozoa</taxon>
        <taxon>Nematoda</taxon>
        <taxon>Chromadorea</taxon>
        <taxon>Rhabditida</taxon>
        <taxon>Tylenchina</taxon>
        <taxon>Panagrolaimomorpha</taxon>
        <taxon>Strongyloidoidea</taxon>
        <taxon>Steinernematidae</taxon>
        <taxon>Steinernema</taxon>
    </lineage>
</organism>
<evidence type="ECO:0000256" key="6">
    <source>
        <dbReference type="ARBA" id="ARBA00022816"/>
    </source>
</evidence>
<dbReference type="GO" id="GO:0015031">
    <property type="term" value="P:protein transport"/>
    <property type="evidence" value="ECO:0007669"/>
    <property type="project" value="UniProtKB-KW"/>
</dbReference>
<reference evidence="11" key="1">
    <citation type="submission" date="2023-06" db="EMBL/GenBank/DDBJ databases">
        <title>Genomic analysis of the entomopathogenic nematode Steinernema hermaphroditum.</title>
        <authorList>
            <person name="Schwarz E.M."/>
            <person name="Heppert J.K."/>
            <person name="Baniya A."/>
            <person name="Schwartz H.T."/>
            <person name="Tan C.-H."/>
            <person name="Antoshechkin I."/>
            <person name="Sternberg P.W."/>
            <person name="Goodrich-Blair H."/>
            <person name="Dillman A.R."/>
        </authorList>
    </citation>
    <scope>NUCLEOTIDE SEQUENCE</scope>
    <source>
        <strain evidence="11">PS9179</strain>
        <tissue evidence="11">Whole animal</tissue>
    </source>
</reference>
<comment type="caution">
    <text evidence="11">The sequence shown here is derived from an EMBL/GenBank/DDBJ whole genome shotgun (WGS) entry which is preliminary data.</text>
</comment>
<keyword evidence="9" id="KW-0539">Nucleus</keyword>
<dbReference type="GO" id="GO:0007017">
    <property type="term" value="P:microtubule-based process"/>
    <property type="evidence" value="ECO:0007669"/>
    <property type="project" value="InterPro"/>
</dbReference>
<dbReference type="InterPro" id="IPR037177">
    <property type="entry name" value="DLC_sf"/>
</dbReference>
<evidence type="ECO:0000256" key="7">
    <source>
        <dbReference type="ARBA" id="ARBA00022927"/>
    </source>
</evidence>
<accession>A0AA39H2H6</accession>
<evidence type="ECO:0000256" key="9">
    <source>
        <dbReference type="ARBA" id="ARBA00023242"/>
    </source>
</evidence>
<dbReference type="Gene3D" id="3.30.740.10">
    <property type="entry name" value="Protein Inhibitor Of Neuronal Nitric Oxide Synthase"/>
    <property type="match status" value="1"/>
</dbReference>
<gene>
    <name evidence="11" type="ORF">QR680_002388</name>
</gene>
<keyword evidence="7" id="KW-0653">Protein transport</keyword>
<comment type="subcellular location">
    <subcellularLocation>
        <location evidence="2 10">Cytoplasm</location>
        <location evidence="2 10">Cytoskeleton</location>
    </subcellularLocation>
    <subcellularLocation>
        <location evidence="1">Nucleus</location>
    </subcellularLocation>
</comment>
<dbReference type="PANTHER" id="PTHR11886">
    <property type="entry name" value="DYNEIN LIGHT CHAIN"/>
    <property type="match status" value="1"/>
</dbReference>
<dbReference type="GO" id="GO:0005634">
    <property type="term" value="C:nucleus"/>
    <property type="evidence" value="ECO:0007669"/>
    <property type="project" value="UniProtKB-SubCell"/>
</dbReference>
<name>A0AA39H2H6_9BILA</name>
<dbReference type="EMBL" id="JAUCMV010000005">
    <property type="protein sequence ID" value="KAK0398018.1"/>
    <property type="molecule type" value="Genomic_DNA"/>
</dbReference>
<comment type="similarity">
    <text evidence="10">Belongs to the dynein light chain family.</text>
</comment>
<evidence type="ECO:0000256" key="10">
    <source>
        <dbReference type="RuleBase" id="RU365010"/>
    </source>
</evidence>
<keyword evidence="4 10" id="KW-0963">Cytoplasm</keyword>
<evidence type="ECO:0000256" key="3">
    <source>
        <dbReference type="ARBA" id="ARBA00022448"/>
    </source>
</evidence>
<dbReference type="PANTHER" id="PTHR11886:SF35">
    <property type="entry name" value="DYNEIN LIGHT CHAIN"/>
    <property type="match status" value="1"/>
</dbReference>
<keyword evidence="12" id="KW-1185">Reference proteome</keyword>
<dbReference type="InterPro" id="IPR001372">
    <property type="entry name" value="Dynein_light_chain_typ-1/2"/>
</dbReference>
<keyword evidence="3" id="KW-0813">Transport</keyword>
<keyword evidence="10" id="KW-0505">Motor protein</keyword>
<dbReference type="GO" id="GO:0051028">
    <property type="term" value="P:mRNA transport"/>
    <property type="evidence" value="ECO:0007669"/>
    <property type="project" value="UniProtKB-KW"/>
</dbReference>
<keyword evidence="10" id="KW-0243">Dynein</keyword>
<dbReference type="GO" id="GO:0005874">
    <property type="term" value="C:microtubule"/>
    <property type="evidence" value="ECO:0007669"/>
    <property type="project" value="UniProtKB-KW"/>
</dbReference>
<dbReference type="FunFam" id="3.30.740.10:FF:000005">
    <property type="entry name" value="Dynein light chain"/>
    <property type="match status" value="1"/>
</dbReference>
<evidence type="ECO:0000313" key="11">
    <source>
        <dbReference type="EMBL" id="KAK0398018.1"/>
    </source>
</evidence>
<keyword evidence="6" id="KW-0509">mRNA transport</keyword>
<dbReference type="SMART" id="SM01375">
    <property type="entry name" value="Dynein_light"/>
    <property type="match status" value="1"/>
</dbReference>
<keyword evidence="5 10" id="KW-0493">Microtubule</keyword>